<sequence length="158" mass="18555">DILLAETARLPVPQIWDICWFRIYPVLEGLFHPLMYRTSRPMAVPDSRYPYPVTDSGLSFVSYSLRRYSLRWLPIRRNHIRTDHAQPGCYQRSHHTHSTSSRYSTHFLSVPQHRVLRPCSRDTDTAGRTPTPTYEAICSLFSRSLQIVHLRANQQQLY</sequence>
<gene>
    <name evidence="1" type="ORF">J07HQW2_00828</name>
</gene>
<dbReference type="AlphaFoldDB" id="U1MVI4"/>
<organism evidence="1 2">
    <name type="scientific">Haloquadratum walsbyi J07HQW2</name>
    <dbReference type="NCBI Taxonomy" id="1238425"/>
    <lineage>
        <taxon>Archaea</taxon>
        <taxon>Methanobacteriati</taxon>
        <taxon>Methanobacteriota</taxon>
        <taxon>Stenosarchaea group</taxon>
        <taxon>Halobacteria</taxon>
        <taxon>Halobacteriales</taxon>
        <taxon>Haloferacaceae</taxon>
        <taxon>Haloquadratum</taxon>
    </lineage>
</organism>
<dbReference type="EMBL" id="KE356561">
    <property type="protein sequence ID" value="ERG94394.1"/>
    <property type="molecule type" value="Genomic_DNA"/>
</dbReference>
<dbReference type="Proteomes" id="UP000030710">
    <property type="component" value="Unassembled WGS sequence"/>
</dbReference>
<feature type="non-terminal residue" evidence="1">
    <location>
        <position position="1"/>
    </location>
</feature>
<protein>
    <submittedName>
        <fullName evidence="1">Uncharacterized protein</fullName>
    </submittedName>
</protein>
<reference evidence="1 2" key="1">
    <citation type="journal article" date="2013" name="PLoS ONE">
        <title>Assembly-driven community genomics of a hypersaline microbial ecosystem.</title>
        <authorList>
            <person name="Podell S."/>
            <person name="Ugalde J.A."/>
            <person name="Narasingarao P."/>
            <person name="Banfield J.F."/>
            <person name="Heidelberg K.B."/>
            <person name="Allen E.E."/>
        </authorList>
    </citation>
    <scope>NUCLEOTIDE SEQUENCE [LARGE SCALE GENOMIC DNA]</scope>
    <source>
        <strain evidence="2">J07HQW2</strain>
    </source>
</reference>
<dbReference type="HOGENOM" id="CLU_1664316_0_0_2"/>
<accession>U1MVI4</accession>
<evidence type="ECO:0000313" key="2">
    <source>
        <dbReference type="Proteomes" id="UP000030710"/>
    </source>
</evidence>
<evidence type="ECO:0000313" key="1">
    <source>
        <dbReference type="EMBL" id="ERG94394.1"/>
    </source>
</evidence>
<name>U1MVI4_9EURY</name>
<proteinExistence type="predicted"/>